<keyword evidence="5 7" id="KW-0408">Iron</keyword>
<dbReference type="GO" id="GO:0030313">
    <property type="term" value="C:cell envelope"/>
    <property type="evidence" value="ECO:0007669"/>
    <property type="project" value="UniProtKB-SubCell"/>
</dbReference>
<dbReference type="OrthoDB" id="9779457at2"/>
<proteinExistence type="predicted"/>
<keyword evidence="6 7" id="KW-0411">Iron-sulfur</keyword>
<accession>A0A0A8B4E3</accession>
<dbReference type="STRING" id="1531429.JI75_05555"/>
<dbReference type="HOGENOM" id="CLU_043374_0_3_11"/>
<feature type="binding site" evidence="7">
    <location>
        <position position="19"/>
    </location>
    <ligand>
        <name>[4Fe-4S] cluster</name>
        <dbReference type="ChEBI" id="CHEBI:49883"/>
        <label>1</label>
    </ligand>
</feature>
<dbReference type="InterPro" id="IPR017900">
    <property type="entry name" value="4Fe4S_Fe_S_CS"/>
</dbReference>
<feature type="binding site" evidence="7">
    <location>
        <position position="83"/>
    </location>
    <ligand>
        <name>[4Fe-4S] cluster</name>
        <dbReference type="ChEBI" id="CHEBI:49883"/>
        <label>3</label>
    </ligand>
</feature>
<feature type="binding site" evidence="7">
    <location>
        <position position="88"/>
    </location>
    <ligand>
        <name>[4Fe-4S] cluster</name>
        <dbReference type="ChEBI" id="CHEBI:49883"/>
        <label>3</label>
    </ligand>
</feature>
<feature type="domain" description="4Fe-4S ferredoxin-type" evidence="9">
    <location>
        <begin position="4"/>
        <end position="34"/>
    </location>
</feature>
<protein>
    <submittedName>
        <fullName evidence="10">4Fe-4S ferredoxin</fullName>
    </submittedName>
</protein>
<keyword evidence="3 7" id="KW-0479">Metal-binding</keyword>
<dbReference type="PROSITE" id="PS00198">
    <property type="entry name" value="4FE4S_FER_1"/>
    <property type="match status" value="1"/>
</dbReference>
<evidence type="ECO:0000313" key="11">
    <source>
        <dbReference type="Proteomes" id="UP000031121"/>
    </source>
</evidence>
<reference evidence="11" key="1">
    <citation type="submission" date="2014-08" db="EMBL/GenBank/DDBJ databases">
        <title>Coriobacteriaceae sp. complete genome.</title>
        <authorList>
            <person name="Looft T."/>
            <person name="Bayles D.O."/>
            <person name="Stanton T.B."/>
        </authorList>
    </citation>
    <scope>NUCLEOTIDE SEQUENCE [LARGE SCALE GENOMIC DNA]</scope>
    <source>
        <strain evidence="11">68-1-3</strain>
    </source>
</reference>
<evidence type="ECO:0000256" key="1">
    <source>
        <dbReference type="ARBA" id="ARBA00004196"/>
    </source>
</evidence>
<keyword evidence="2 7" id="KW-0004">4Fe-4S</keyword>
<feature type="binding site" evidence="7">
    <location>
        <position position="164"/>
    </location>
    <ligand>
        <name>[4Fe-4S] cluster</name>
        <dbReference type="ChEBI" id="CHEBI:49883"/>
        <label>1</label>
    </ligand>
</feature>
<feature type="binding site" evidence="7">
    <location>
        <position position="145"/>
    </location>
    <ligand>
        <name>[4Fe-4S] cluster</name>
        <dbReference type="ChEBI" id="CHEBI:49883"/>
        <label>2</label>
    </ligand>
</feature>
<feature type="binding site" evidence="7">
    <location>
        <position position="119"/>
    </location>
    <ligand>
        <name>[4Fe-4S] cluster</name>
        <dbReference type="ChEBI" id="CHEBI:49883"/>
        <label>4</label>
    </ligand>
</feature>
<dbReference type="InterPro" id="IPR017896">
    <property type="entry name" value="4Fe4S_Fe-S-bd"/>
</dbReference>
<feature type="domain" description="4Fe-4S ferredoxin-type" evidence="9">
    <location>
        <begin position="71"/>
        <end position="102"/>
    </location>
</feature>
<evidence type="ECO:0000256" key="6">
    <source>
        <dbReference type="ARBA" id="ARBA00023014"/>
    </source>
</evidence>
<reference evidence="10 11" key="2">
    <citation type="journal article" date="2015" name="Genome Announc.">
        <title>Complete Genome Sequence of Coriobacteriaceae Strain 68-1-3, a Novel Mucus-Degrading Isolate from the Swine Intestinal Tract.</title>
        <authorList>
            <person name="Looft T."/>
            <person name="Bayles D.O."/>
            <person name="Alt D.P."/>
            <person name="Stanton T.B."/>
        </authorList>
    </citation>
    <scope>NUCLEOTIDE SEQUENCE [LARGE SCALE GENOMIC DNA]</scope>
    <source>
        <strain evidence="10 11">68-1-3</strain>
    </source>
</reference>
<feature type="binding site" evidence="7">
    <location>
        <position position="116"/>
    </location>
    <ligand>
        <name>[4Fe-4S] cluster</name>
        <dbReference type="ChEBI" id="CHEBI:49883"/>
        <label>4</label>
    </ligand>
</feature>
<feature type="domain" description="4Fe-4S ferredoxin-type" evidence="9">
    <location>
        <begin position="104"/>
        <end position="133"/>
    </location>
</feature>
<keyword evidence="8" id="KW-0472">Membrane</keyword>
<keyword evidence="8" id="KW-0812">Transmembrane</keyword>
<dbReference type="GO" id="GO:0051539">
    <property type="term" value="F:4 iron, 4 sulfur cluster binding"/>
    <property type="evidence" value="ECO:0007669"/>
    <property type="project" value="UniProtKB-KW"/>
</dbReference>
<comment type="cofactor">
    <cofactor evidence="7">
        <name>[4Fe-4S] cluster</name>
        <dbReference type="ChEBI" id="CHEBI:49883"/>
    </cofactor>
    <text evidence="7">Binds 4 [4Fe-4S] clusters per subunit.</text>
</comment>
<dbReference type="SUPFAM" id="SSF54862">
    <property type="entry name" value="4Fe-4S ferredoxins"/>
    <property type="match status" value="1"/>
</dbReference>
<dbReference type="Proteomes" id="UP000031121">
    <property type="component" value="Chromosome"/>
</dbReference>
<dbReference type="EMBL" id="CP009302">
    <property type="protein sequence ID" value="AJC12209.1"/>
    <property type="molecule type" value="Genomic_DNA"/>
</dbReference>
<evidence type="ECO:0000256" key="4">
    <source>
        <dbReference type="ARBA" id="ARBA00022737"/>
    </source>
</evidence>
<dbReference type="GO" id="GO:0046872">
    <property type="term" value="F:metal ion binding"/>
    <property type="evidence" value="ECO:0007669"/>
    <property type="project" value="UniProtKB-KW"/>
</dbReference>
<dbReference type="GO" id="GO:0015944">
    <property type="term" value="P:formate oxidation"/>
    <property type="evidence" value="ECO:0007669"/>
    <property type="project" value="InterPro"/>
</dbReference>
<evidence type="ECO:0000259" key="9">
    <source>
        <dbReference type="PROSITE" id="PS51379"/>
    </source>
</evidence>
<feature type="binding site" evidence="7">
    <location>
        <position position="148"/>
    </location>
    <ligand>
        <name>[4Fe-4S] cluster</name>
        <dbReference type="ChEBI" id="CHEBI:49883"/>
        <label>2</label>
    </ligand>
</feature>
<sequence>MSGVAIYYDASRCTACKGCQVSCKVWNELPSPMEKNSQEWSGSLQNPPDLNGDTRLVMTFREADNDTAWGIDWAFGRRSCMHCDDAACVVACPTGCLTKDEETGFTILDHDKCIGCQYCRSACPFDIPRHTGVGLDGMGIKINKCTGCIDRVRAGRAPACVTSCQPEALDFGDRDEMIAKAEARVEELHAKGFSKARVYGKDECGGCHTIHVLKYGMEMYELPENPEVPQMTRVEDTTMKILAGVGAAGVVAGLGLSFATGIGYRRDEMRYDEKTGDIVDVDTGEVVRHIDKEAGER</sequence>
<feature type="binding site" evidence="7">
    <location>
        <position position="23"/>
    </location>
    <ligand>
        <name>[4Fe-4S] cluster</name>
        <dbReference type="ChEBI" id="CHEBI:49883"/>
        <label>2</label>
    </ligand>
</feature>
<dbReference type="AlphaFoldDB" id="A0A0A8B4E3"/>
<evidence type="ECO:0000256" key="2">
    <source>
        <dbReference type="ARBA" id="ARBA00022485"/>
    </source>
</evidence>
<organism evidence="10 11">
    <name type="scientific">Berryella intestinalis</name>
    <dbReference type="NCBI Taxonomy" id="1531429"/>
    <lineage>
        <taxon>Bacteria</taxon>
        <taxon>Bacillati</taxon>
        <taxon>Actinomycetota</taxon>
        <taxon>Coriobacteriia</taxon>
        <taxon>Eggerthellales</taxon>
        <taxon>Eggerthellaceae</taxon>
        <taxon>Berryella</taxon>
    </lineage>
</organism>
<name>A0A0A8B4E3_9ACTN</name>
<evidence type="ECO:0000256" key="5">
    <source>
        <dbReference type="ARBA" id="ARBA00023004"/>
    </source>
</evidence>
<dbReference type="PANTHER" id="PTHR43545:SF6">
    <property type="entry name" value="FORMATE DEHYDROGENASE, NITRATE-INDUCIBLE, IRON-SULFUR SUBUNIT"/>
    <property type="match status" value="1"/>
</dbReference>
<dbReference type="Pfam" id="PF13247">
    <property type="entry name" value="Fer4_11"/>
    <property type="match status" value="1"/>
</dbReference>
<dbReference type="PANTHER" id="PTHR43545">
    <property type="entry name" value="FORMATE DEHYDROGENASE, NITRATE-INDUCIBLE, IRON-SULFUR SUBUNIT"/>
    <property type="match status" value="1"/>
</dbReference>
<keyword evidence="4" id="KW-0677">Repeat</keyword>
<feature type="binding site" evidence="7">
    <location>
        <position position="13"/>
    </location>
    <ligand>
        <name>[4Fe-4S] cluster</name>
        <dbReference type="ChEBI" id="CHEBI:49883"/>
        <label>1</label>
    </ligand>
</feature>
<dbReference type="PIRSF" id="PIRSF036298">
    <property type="entry name" value="FDH_4Fe4S"/>
    <property type="match status" value="1"/>
</dbReference>
<evidence type="ECO:0000256" key="3">
    <source>
        <dbReference type="ARBA" id="ARBA00022723"/>
    </source>
</evidence>
<evidence type="ECO:0000256" key="8">
    <source>
        <dbReference type="SAM" id="Phobius"/>
    </source>
</evidence>
<feature type="binding site" evidence="7">
    <location>
        <position position="113"/>
    </location>
    <ligand>
        <name>[4Fe-4S] cluster</name>
        <dbReference type="ChEBI" id="CHEBI:49883"/>
        <label>4</label>
    </ligand>
</feature>
<evidence type="ECO:0000256" key="7">
    <source>
        <dbReference type="PIRSR" id="PIRSR036298-50"/>
    </source>
</evidence>
<dbReference type="PROSITE" id="PS51379">
    <property type="entry name" value="4FE4S_FER_2"/>
    <property type="match status" value="3"/>
</dbReference>
<feature type="binding site" evidence="7">
    <location>
        <position position="80"/>
    </location>
    <ligand>
        <name>[4Fe-4S] cluster</name>
        <dbReference type="ChEBI" id="CHEBI:49883"/>
        <label>3</label>
    </ligand>
</feature>
<feature type="binding site" evidence="7">
    <location>
        <position position="160"/>
    </location>
    <ligand>
        <name>[4Fe-4S] cluster</name>
        <dbReference type="ChEBI" id="CHEBI:49883"/>
        <label>2</label>
    </ligand>
</feature>
<feature type="binding site" evidence="7">
    <location>
        <position position="16"/>
    </location>
    <ligand>
        <name>[4Fe-4S] cluster</name>
        <dbReference type="ChEBI" id="CHEBI:49883"/>
        <label>1</label>
    </ligand>
</feature>
<dbReference type="Gene3D" id="3.30.70.20">
    <property type="match status" value="2"/>
</dbReference>
<keyword evidence="8" id="KW-1133">Transmembrane helix</keyword>
<feature type="binding site" evidence="7">
    <location>
        <position position="123"/>
    </location>
    <ligand>
        <name>[4Fe-4S] cluster</name>
        <dbReference type="ChEBI" id="CHEBI:49883"/>
        <label>3</label>
    </ligand>
</feature>
<feature type="transmembrane region" description="Helical" evidence="8">
    <location>
        <begin position="241"/>
        <end position="264"/>
    </location>
</feature>
<dbReference type="RefSeq" id="WP_039689366.1">
    <property type="nucleotide sequence ID" value="NZ_CP009302.1"/>
</dbReference>
<comment type="subcellular location">
    <subcellularLocation>
        <location evidence="1">Cell envelope</location>
    </subcellularLocation>
</comment>
<keyword evidence="11" id="KW-1185">Reference proteome</keyword>
<dbReference type="InterPro" id="IPR014603">
    <property type="entry name" value="Formate_DH_Fe-S_su"/>
</dbReference>
<dbReference type="InterPro" id="IPR051555">
    <property type="entry name" value="FDH_Electron_Transfer_Unit"/>
</dbReference>
<dbReference type="KEGG" id="cbac:JI75_05555"/>
<feature type="binding site" evidence="7">
    <location>
        <position position="92"/>
    </location>
    <ligand>
        <name>[4Fe-4S] cluster</name>
        <dbReference type="ChEBI" id="CHEBI:49883"/>
        <label>4</label>
    </ligand>
</feature>
<evidence type="ECO:0000313" key="10">
    <source>
        <dbReference type="EMBL" id="AJC12209.1"/>
    </source>
</evidence>
<gene>
    <name evidence="10" type="ORF">JI75_05555</name>
</gene>
<dbReference type="GO" id="GO:0045333">
    <property type="term" value="P:cellular respiration"/>
    <property type="evidence" value="ECO:0007669"/>
    <property type="project" value="InterPro"/>
</dbReference>